<dbReference type="InterPro" id="IPR053141">
    <property type="entry name" value="Mycobact_SerProt_Inhib_Rv3364c"/>
</dbReference>
<dbReference type="SUPFAM" id="SSF103196">
    <property type="entry name" value="Roadblock/LC7 domain"/>
    <property type="match status" value="1"/>
</dbReference>
<name>A0A0S4QGP7_9ACTN</name>
<evidence type="ECO:0000313" key="2">
    <source>
        <dbReference type="EMBL" id="CUU54367.1"/>
    </source>
</evidence>
<dbReference type="InterPro" id="IPR004942">
    <property type="entry name" value="Roadblock/LAMTOR2_dom"/>
</dbReference>
<gene>
    <name evidence="2" type="ORF">Ga0074812_102377</name>
</gene>
<dbReference type="PANTHER" id="PTHR36222">
    <property type="entry name" value="SERINE PROTEASE INHIBITOR RV3364C"/>
    <property type="match status" value="1"/>
</dbReference>
<organism evidence="2 3">
    <name type="scientific">Parafrankia irregularis</name>
    <dbReference type="NCBI Taxonomy" id="795642"/>
    <lineage>
        <taxon>Bacteria</taxon>
        <taxon>Bacillati</taxon>
        <taxon>Actinomycetota</taxon>
        <taxon>Actinomycetes</taxon>
        <taxon>Frankiales</taxon>
        <taxon>Frankiaceae</taxon>
        <taxon>Parafrankia</taxon>
    </lineage>
</organism>
<dbReference type="Pfam" id="PF03259">
    <property type="entry name" value="Robl_LC7"/>
    <property type="match status" value="1"/>
</dbReference>
<proteinExistence type="predicted"/>
<dbReference type="RefSeq" id="WP_006541597.1">
    <property type="nucleotide sequence ID" value="NZ_FAOZ01000002.1"/>
</dbReference>
<evidence type="ECO:0000259" key="1">
    <source>
        <dbReference type="SMART" id="SM00960"/>
    </source>
</evidence>
<dbReference type="SMART" id="SM00960">
    <property type="entry name" value="Robl_LC7"/>
    <property type="match status" value="1"/>
</dbReference>
<dbReference type="AlphaFoldDB" id="A0A0S4QGP7"/>
<sequence length="140" mass="14526">MTPVSTEAQNLNWLINNFVDRVPGVAHTVVVSADGLLLAVSDGFPRDRADQLAAVASGLVSLTGGAARVFEAGAVTQTVVEMELGFLFIMAISDGASMAVLAAPSCDIGLVGYEMALLVTRAKDVLTPALRAELQGTLPR</sequence>
<protein>
    <recommendedName>
        <fullName evidence="1">Roadblock/LAMTOR2 domain-containing protein</fullName>
    </recommendedName>
</protein>
<dbReference type="EMBL" id="FAOZ01000002">
    <property type="protein sequence ID" value="CUU54367.1"/>
    <property type="molecule type" value="Genomic_DNA"/>
</dbReference>
<feature type="domain" description="Roadblock/LAMTOR2" evidence="1">
    <location>
        <begin position="12"/>
        <end position="102"/>
    </location>
</feature>
<reference evidence="3" key="1">
    <citation type="submission" date="2015-11" db="EMBL/GenBank/DDBJ databases">
        <authorList>
            <person name="Varghese N."/>
        </authorList>
    </citation>
    <scope>NUCLEOTIDE SEQUENCE [LARGE SCALE GENOMIC DNA]</scope>
    <source>
        <strain evidence="3">DSM 45899</strain>
    </source>
</reference>
<dbReference type="Proteomes" id="UP000198802">
    <property type="component" value="Unassembled WGS sequence"/>
</dbReference>
<keyword evidence="3" id="KW-1185">Reference proteome</keyword>
<dbReference type="PANTHER" id="PTHR36222:SF1">
    <property type="entry name" value="SERINE PROTEASE INHIBITOR RV3364C"/>
    <property type="match status" value="1"/>
</dbReference>
<dbReference type="Gene3D" id="3.30.450.30">
    <property type="entry name" value="Dynein light chain 2a, cytoplasmic"/>
    <property type="match status" value="1"/>
</dbReference>
<evidence type="ECO:0000313" key="3">
    <source>
        <dbReference type="Proteomes" id="UP000198802"/>
    </source>
</evidence>
<accession>A0A0S4QGP7</accession>